<sequence length="227" mass="24931">MLSLSSTTTTTIVAITLIFSLHHTTSLPPDAPLSTCQLTSFNCGTITNLSYPFTGGDRPSFCGPPQFHLNCQDGVVPVLNISSVSYRVLSINSVAQTLTLARLDLWNETCTNVYVNSTFDDPVFGYGSGNQNLTLFYECKPTSAFTETPKNLFHCESNGALNESYALVGSLPSDPILGIVECVQHISVPILKEQADRLVENRSLLREILMKGFNVNYWNSYESVCLE</sequence>
<proteinExistence type="predicted"/>
<feature type="non-terminal residue" evidence="5">
    <location>
        <position position="227"/>
    </location>
</feature>
<dbReference type="AlphaFoldDB" id="A0AAQ3N9T1"/>
<evidence type="ECO:0000256" key="1">
    <source>
        <dbReference type="ARBA" id="ARBA00004167"/>
    </source>
</evidence>
<evidence type="ECO:0000313" key="6">
    <source>
        <dbReference type="Proteomes" id="UP001374535"/>
    </source>
</evidence>
<dbReference type="Pfam" id="PF13947">
    <property type="entry name" value="GUB_WAK_bind"/>
    <property type="match status" value="1"/>
</dbReference>
<evidence type="ECO:0000256" key="3">
    <source>
        <dbReference type="SAM" id="SignalP"/>
    </source>
</evidence>
<keyword evidence="6" id="KW-1185">Reference proteome</keyword>
<organism evidence="5 6">
    <name type="scientific">Vigna mungo</name>
    <name type="common">Black gram</name>
    <name type="synonym">Phaseolus mungo</name>
    <dbReference type="NCBI Taxonomy" id="3915"/>
    <lineage>
        <taxon>Eukaryota</taxon>
        <taxon>Viridiplantae</taxon>
        <taxon>Streptophyta</taxon>
        <taxon>Embryophyta</taxon>
        <taxon>Tracheophyta</taxon>
        <taxon>Spermatophyta</taxon>
        <taxon>Magnoliopsida</taxon>
        <taxon>eudicotyledons</taxon>
        <taxon>Gunneridae</taxon>
        <taxon>Pentapetalae</taxon>
        <taxon>rosids</taxon>
        <taxon>fabids</taxon>
        <taxon>Fabales</taxon>
        <taxon>Fabaceae</taxon>
        <taxon>Papilionoideae</taxon>
        <taxon>50 kb inversion clade</taxon>
        <taxon>NPAAA clade</taxon>
        <taxon>indigoferoid/millettioid clade</taxon>
        <taxon>Phaseoleae</taxon>
        <taxon>Vigna</taxon>
    </lineage>
</organism>
<dbReference type="PANTHER" id="PTHR33138">
    <property type="entry name" value="OS01G0690200 PROTEIN"/>
    <property type="match status" value="1"/>
</dbReference>
<comment type="subcellular location">
    <subcellularLocation>
        <location evidence="1">Membrane</location>
        <topology evidence="1">Single-pass membrane protein</topology>
    </subcellularLocation>
</comment>
<dbReference type="GO" id="GO:0016020">
    <property type="term" value="C:membrane"/>
    <property type="evidence" value="ECO:0007669"/>
    <property type="project" value="UniProtKB-SubCell"/>
</dbReference>
<protein>
    <recommendedName>
        <fullName evidence="4">Wall-associated receptor kinase galacturonan-binding domain-containing protein</fullName>
    </recommendedName>
</protein>
<reference evidence="5 6" key="1">
    <citation type="journal article" date="2023" name="Life. Sci Alliance">
        <title>Evolutionary insights into 3D genome organization and epigenetic landscape of Vigna mungo.</title>
        <authorList>
            <person name="Junaid A."/>
            <person name="Singh B."/>
            <person name="Bhatia S."/>
        </authorList>
    </citation>
    <scope>NUCLEOTIDE SEQUENCE [LARGE SCALE GENOMIC DNA]</scope>
    <source>
        <strain evidence="5">Urdbean</strain>
    </source>
</reference>
<keyword evidence="2 3" id="KW-0732">Signal</keyword>
<evidence type="ECO:0000256" key="2">
    <source>
        <dbReference type="ARBA" id="ARBA00022729"/>
    </source>
</evidence>
<feature type="chain" id="PRO_5042917475" description="Wall-associated receptor kinase galacturonan-binding domain-containing protein" evidence="3">
    <location>
        <begin position="27"/>
        <end position="227"/>
    </location>
</feature>
<accession>A0AAQ3N9T1</accession>
<evidence type="ECO:0000259" key="4">
    <source>
        <dbReference type="Pfam" id="PF13947"/>
    </source>
</evidence>
<dbReference type="GO" id="GO:0030247">
    <property type="term" value="F:polysaccharide binding"/>
    <property type="evidence" value="ECO:0007669"/>
    <property type="project" value="InterPro"/>
</dbReference>
<dbReference type="Proteomes" id="UP001374535">
    <property type="component" value="Chromosome 6"/>
</dbReference>
<dbReference type="PANTHER" id="PTHR33138:SF90">
    <property type="entry name" value="WALL-ASSOCIATED RECEPTOR KINASE GALACTURONAN-BINDING DOMAIN-CONTAINING PROTEIN"/>
    <property type="match status" value="1"/>
</dbReference>
<feature type="signal peptide" evidence="3">
    <location>
        <begin position="1"/>
        <end position="26"/>
    </location>
</feature>
<dbReference type="InterPro" id="IPR025287">
    <property type="entry name" value="WAK_GUB"/>
</dbReference>
<evidence type="ECO:0000313" key="5">
    <source>
        <dbReference type="EMBL" id="WVZ05441.1"/>
    </source>
</evidence>
<gene>
    <name evidence="5" type="ORF">V8G54_018787</name>
</gene>
<feature type="domain" description="Wall-associated receptor kinase galacturonan-binding" evidence="4">
    <location>
        <begin position="38"/>
        <end position="102"/>
    </location>
</feature>
<name>A0AAQ3N9T1_VIGMU</name>
<dbReference type="EMBL" id="CP144695">
    <property type="protein sequence ID" value="WVZ05441.1"/>
    <property type="molecule type" value="Genomic_DNA"/>
</dbReference>